<dbReference type="RefSeq" id="WP_101236097.1">
    <property type="nucleotide sequence ID" value="NZ_PISJ01000010.1"/>
</dbReference>
<dbReference type="EMBL" id="PISJ01000010">
    <property type="protein sequence ID" value="PKF34956.1"/>
    <property type="molecule type" value="Genomic_DNA"/>
</dbReference>
<evidence type="ECO:0000313" key="1">
    <source>
        <dbReference type="EMBL" id="PKF34956.1"/>
    </source>
</evidence>
<dbReference type="GO" id="GO:0010124">
    <property type="term" value="P:phenylacetate catabolic process"/>
    <property type="evidence" value="ECO:0007669"/>
    <property type="project" value="InterPro"/>
</dbReference>
<dbReference type="PIRSF" id="PIRSF037834">
    <property type="entry name" value="PA_CoA_Oase3"/>
    <property type="match status" value="1"/>
</dbReference>
<dbReference type="Pfam" id="PF05138">
    <property type="entry name" value="PaaA_PaaC"/>
    <property type="match status" value="1"/>
</dbReference>
<reference evidence="1 2" key="1">
    <citation type="submission" date="2017-12" db="EMBL/GenBank/DDBJ databases">
        <title>Draft Genome sequences of multiple microbial strains isolated from spacecraft associated surfaces.</title>
        <authorList>
            <person name="Seuylemezian A."/>
            <person name="Vaishampayan P."/>
            <person name="Venkateswaran K."/>
        </authorList>
    </citation>
    <scope>NUCLEOTIDE SEQUENCE [LARGE SCALE GENOMIC DNA]</scope>
    <source>
        <strain evidence="1 2">2P01AA</strain>
    </source>
</reference>
<dbReference type="GO" id="GO:0005829">
    <property type="term" value="C:cytosol"/>
    <property type="evidence" value="ECO:0007669"/>
    <property type="project" value="TreeGrafter"/>
</dbReference>
<comment type="caution">
    <text evidence="1">The sequence shown here is derived from an EMBL/GenBank/DDBJ whole genome shotgun (WGS) entry which is preliminary data.</text>
</comment>
<dbReference type="InterPro" id="IPR011882">
    <property type="entry name" value="PaaC"/>
</dbReference>
<proteinExistence type="predicted"/>
<dbReference type="AlphaFoldDB" id="A0A2N0WHS3"/>
<dbReference type="InterPro" id="IPR009078">
    <property type="entry name" value="Ferritin-like_SF"/>
</dbReference>
<dbReference type="FunFam" id="1.20.1260.10:FF:000012">
    <property type="entry name" value="1,2-phenylacetyl-CoA epoxidase, subunit C"/>
    <property type="match status" value="1"/>
</dbReference>
<protein>
    <submittedName>
        <fullName evidence="1">Phenylacetate-CoA oxygenase subunit PaaI</fullName>
    </submittedName>
</protein>
<dbReference type="PANTHER" id="PTHR30458">
    <property type="entry name" value="PHENYLACETIC ACID DEGRADATION PROTEIN PAA"/>
    <property type="match status" value="1"/>
</dbReference>
<dbReference type="PANTHER" id="PTHR30458:SF0">
    <property type="entry name" value="1,2-PHENYLACETYL-COA EPOXIDASE, SUBUNIT C"/>
    <property type="match status" value="1"/>
</dbReference>
<accession>A0A2N0WHS3</accession>
<name>A0A2N0WHS3_9GAMM</name>
<dbReference type="NCBIfam" id="TIGR02158">
    <property type="entry name" value="PA_CoA_Oxy3"/>
    <property type="match status" value="1"/>
</dbReference>
<dbReference type="Proteomes" id="UP000233553">
    <property type="component" value="Unassembled WGS sequence"/>
</dbReference>
<organism evidence="1 2">
    <name type="scientific">Acinetobacter proteolyticus</name>
    <dbReference type="NCBI Taxonomy" id="1776741"/>
    <lineage>
        <taxon>Bacteria</taxon>
        <taxon>Pseudomonadati</taxon>
        <taxon>Pseudomonadota</taxon>
        <taxon>Gammaproteobacteria</taxon>
        <taxon>Moraxellales</taxon>
        <taxon>Moraxellaceae</taxon>
        <taxon>Acinetobacter</taxon>
    </lineage>
</organism>
<sequence>MKNIALSKFLLHIGDSQLVLAQRLAEWCGHAPELEIDIALANIGLDLLGQSRNFLTLAGQYEAEKRDEDQLAYFRNEREFFNLLLCEQPNGDFAQTIVRQWLMDHYHVLLLTALTQSVTPEVAALAVKSLKEAKYHIRFSTSWMERLSLSTAEAHQRVQQALDNLWRFSAELFELTAEEQTLVEQGIIADFSTEKAQWEQTVTAELKRFELSIPVNGAYRRGAKQGLHTEHLGYLLAEMQSIQRSYPEMTW</sequence>
<dbReference type="Gene3D" id="1.20.1260.10">
    <property type="match status" value="1"/>
</dbReference>
<dbReference type="InterPro" id="IPR012347">
    <property type="entry name" value="Ferritin-like"/>
</dbReference>
<evidence type="ECO:0000313" key="2">
    <source>
        <dbReference type="Proteomes" id="UP000233553"/>
    </source>
</evidence>
<gene>
    <name evidence="1" type="primary">paaI</name>
    <name evidence="1" type="ORF">CW311_06760</name>
</gene>
<dbReference type="SUPFAM" id="SSF47240">
    <property type="entry name" value="Ferritin-like"/>
    <property type="match status" value="1"/>
</dbReference>
<dbReference type="InterPro" id="IPR007814">
    <property type="entry name" value="PaaA_PaaC"/>
</dbReference>
<dbReference type="InterPro" id="IPR052703">
    <property type="entry name" value="Aromatic_CoA_ox/epox"/>
</dbReference>